<dbReference type="Pfam" id="PF02230">
    <property type="entry name" value="Abhydrolase_2"/>
    <property type="match status" value="2"/>
</dbReference>
<evidence type="ECO:0000313" key="5">
    <source>
        <dbReference type="Proteomes" id="UP001375240"/>
    </source>
</evidence>
<feature type="domain" description="Phospholipase/carboxylesterase/thioesterase" evidence="3">
    <location>
        <begin position="22"/>
        <end position="176"/>
    </location>
</feature>
<dbReference type="PANTHER" id="PTHR10655">
    <property type="entry name" value="LYSOPHOSPHOLIPASE-RELATED"/>
    <property type="match status" value="1"/>
</dbReference>
<comment type="similarity">
    <text evidence="1">Belongs to the AB hydrolase superfamily. AB hydrolase 2 family.</text>
</comment>
<accession>A0AAV9UZZ5</accession>
<protein>
    <recommendedName>
        <fullName evidence="3">Phospholipase/carboxylesterase/thioesterase domain-containing protein</fullName>
    </recommendedName>
</protein>
<dbReference type="InterPro" id="IPR050565">
    <property type="entry name" value="LYPA1-2/EST-like"/>
</dbReference>
<gene>
    <name evidence="4" type="ORF">TWF696_004891</name>
</gene>
<dbReference type="Gene3D" id="3.40.50.1820">
    <property type="entry name" value="alpha/beta hydrolase"/>
    <property type="match status" value="1"/>
</dbReference>
<dbReference type="PANTHER" id="PTHR10655:SF63">
    <property type="entry name" value="PHOSPHOLIPASE_CARBOXYLESTERASE_THIOESTERASE DOMAIN-CONTAINING PROTEIN"/>
    <property type="match status" value="1"/>
</dbReference>
<proteinExistence type="inferred from homology"/>
<evidence type="ECO:0000259" key="3">
    <source>
        <dbReference type="Pfam" id="PF02230"/>
    </source>
</evidence>
<reference evidence="4 5" key="1">
    <citation type="submission" date="2019-10" db="EMBL/GenBank/DDBJ databases">
        <authorList>
            <person name="Palmer J.M."/>
        </authorList>
    </citation>
    <scope>NUCLEOTIDE SEQUENCE [LARGE SCALE GENOMIC DNA]</scope>
    <source>
        <strain evidence="4 5">TWF696</strain>
    </source>
</reference>
<sequence length="308" mass="33205">MSLSTTSPSSGEASQPSPQPEPFIIPPSATHTHTIILLHGRGSNGPKVGAEFLASTSSTGRTLAQTFPGVKFVFPTATKRRAVQFKRMRINQWFDMYGDDQWGYREYLAVDGLQDTTALIHRLVEVEVETGIPRGRIILGGLSQGCAASLYAMVCGELVGGYIGMSGWLPFAEQLEGILDGDTGEDDIFAPSSDAVGEDNGQANGESASDEETLLMEAVGFLRENISLAKIGFGDWSPVQRIPVFLGHGALDEKVPCGLGEQASYALQALGFQVTWRRYEQLGHWYAVPDEIDDIITFLAGIGVESTS</sequence>
<organism evidence="4 5">
    <name type="scientific">Orbilia brochopaga</name>
    <dbReference type="NCBI Taxonomy" id="3140254"/>
    <lineage>
        <taxon>Eukaryota</taxon>
        <taxon>Fungi</taxon>
        <taxon>Dikarya</taxon>
        <taxon>Ascomycota</taxon>
        <taxon>Pezizomycotina</taxon>
        <taxon>Orbiliomycetes</taxon>
        <taxon>Orbiliales</taxon>
        <taxon>Orbiliaceae</taxon>
        <taxon>Orbilia</taxon>
    </lineage>
</organism>
<dbReference type="InterPro" id="IPR029058">
    <property type="entry name" value="AB_hydrolase_fold"/>
</dbReference>
<dbReference type="EMBL" id="JAVHNQ010000003">
    <property type="protein sequence ID" value="KAK6352890.1"/>
    <property type="molecule type" value="Genomic_DNA"/>
</dbReference>
<evidence type="ECO:0000256" key="2">
    <source>
        <dbReference type="SAM" id="MobiDB-lite"/>
    </source>
</evidence>
<comment type="caution">
    <text evidence="4">The sequence shown here is derived from an EMBL/GenBank/DDBJ whole genome shotgun (WGS) entry which is preliminary data.</text>
</comment>
<dbReference type="GO" id="GO:0005737">
    <property type="term" value="C:cytoplasm"/>
    <property type="evidence" value="ECO:0007669"/>
    <property type="project" value="TreeGrafter"/>
</dbReference>
<evidence type="ECO:0000256" key="1">
    <source>
        <dbReference type="ARBA" id="ARBA00006499"/>
    </source>
</evidence>
<feature type="region of interest" description="Disordered" evidence="2">
    <location>
        <begin position="1"/>
        <end position="26"/>
    </location>
</feature>
<dbReference type="SUPFAM" id="SSF53474">
    <property type="entry name" value="alpha/beta-Hydrolases"/>
    <property type="match status" value="1"/>
</dbReference>
<name>A0AAV9UZZ5_9PEZI</name>
<dbReference type="InterPro" id="IPR003140">
    <property type="entry name" value="PLipase/COase/thioEstase"/>
</dbReference>
<evidence type="ECO:0000313" key="4">
    <source>
        <dbReference type="EMBL" id="KAK6352890.1"/>
    </source>
</evidence>
<feature type="domain" description="Phospholipase/carboxylesterase/thioesterase" evidence="3">
    <location>
        <begin position="240"/>
        <end position="300"/>
    </location>
</feature>
<feature type="compositionally biased region" description="Polar residues" evidence="2">
    <location>
        <begin position="1"/>
        <end position="13"/>
    </location>
</feature>
<keyword evidence="5" id="KW-1185">Reference proteome</keyword>
<dbReference type="GO" id="GO:0052689">
    <property type="term" value="F:carboxylic ester hydrolase activity"/>
    <property type="evidence" value="ECO:0007669"/>
    <property type="project" value="TreeGrafter"/>
</dbReference>
<dbReference type="AlphaFoldDB" id="A0AAV9UZZ5"/>
<dbReference type="Proteomes" id="UP001375240">
    <property type="component" value="Unassembled WGS sequence"/>
</dbReference>
<dbReference type="GO" id="GO:0008474">
    <property type="term" value="F:palmitoyl-(protein) hydrolase activity"/>
    <property type="evidence" value="ECO:0007669"/>
    <property type="project" value="TreeGrafter"/>
</dbReference>